<evidence type="ECO:0000256" key="6">
    <source>
        <dbReference type="ARBA" id="ARBA00022989"/>
    </source>
</evidence>
<dbReference type="PANTHER" id="PTHR33910">
    <property type="entry name" value="PROTEIN TRANSLOCASE SUBUNIT SECE"/>
    <property type="match status" value="1"/>
</dbReference>
<evidence type="ECO:0000256" key="3">
    <source>
        <dbReference type="ARBA" id="ARBA00022475"/>
    </source>
</evidence>
<keyword evidence="2 9" id="KW-0813">Transport</keyword>
<gene>
    <name evidence="9" type="primary">secE</name>
    <name evidence="10" type="ORF">A3F45_01170</name>
</gene>
<keyword evidence="6 9" id="KW-1133">Transmembrane helix</keyword>
<comment type="function">
    <text evidence="9">Essential subunit of the Sec protein translocation channel SecYEG. Clamps together the 2 halves of SecY. May contact the channel plug during translocation.</text>
</comment>
<protein>
    <recommendedName>
        <fullName evidence="9">Protein translocase subunit SecE</fullName>
    </recommendedName>
</protein>
<feature type="transmembrane region" description="Helical" evidence="9">
    <location>
        <begin position="30"/>
        <end position="52"/>
    </location>
</feature>
<evidence type="ECO:0000256" key="2">
    <source>
        <dbReference type="ARBA" id="ARBA00022448"/>
    </source>
</evidence>
<dbReference type="GO" id="GO:0043952">
    <property type="term" value="P:protein transport by the Sec complex"/>
    <property type="evidence" value="ECO:0007669"/>
    <property type="project" value="UniProtKB-UniRule"/>
</dbReference>
<evidence type="ECO:0000256" key="7">
    <source>
        <dbReference type="ARBA" id="ARBA00023010"/>
    </source>
</evidence>
<evidence type="ECO:0000256" key="8">
    <source>
        <dbReference type="ARBA" id="ARBA00023136"/>
    </source>
</evidence>
<comment type="similarity">
    <text evidence="9">Belongs to the SecE/SEC61-gamma family.</text>
</comment>
<comment type="caution">
    <text evidence="10">The sequence shown here is derived from an EMBL/GenBank/DDBJ whole genome shotgun (WGS) entry which is preliminary data.</text>
</comment>
<accession>A0A1F5HKN7</accession>
<dbReference type="AlphaFoldDB" id="A0A1F5HKN7"/>
<evidence type="ECO:0000256" key="5">
    <source>
        <dbReference type="ARBA" id="ARBA00022927"/>
    </source>
</evidence>
<keyword evidence="4 9" id="KW-0812">Transmembrane</keyword>
<dbReference type="GO" id="GO:0006605">
    <property type="term" value="P:protein targeting"/>
    <property type="evidence" value="ECO:0007669"/>
    <property type="project" value="UniProtKB-UniRule"/>
</dbReference>
<keyword evidence="7 9" id="KW-0811">Translocation</keyword>
<dbReference type="NCBIfam" id="TIGR00964">
    <property type="entry name" value="secE_bact"/>
    <property type="match status" value="1"/>
</dbReference>
<dbReference type="GO" id="GO:0009306">
    <property type="term" value="P:protein secretion"/>
    <property type="evidence" value="ECO:0007669"/>
    <property type="project" value="UniProtKB-UniRule"/>
</dbReference>
<evidence type="ECO:0000256" key="4">
    <source>
        <dbReference type="ARBA" id="ARBA00022692"/>
    </source>
</evidence>
<name>A0A1F5HKN7_9BACT</name>
<dbReference type="Proteomes" id="UP000178369">
    <property type="component" value="Unassembled WGS sequence"/>
</dbReference>
<dbReference type="PANTHER" id="PTHR33910:SF1">
    <property type="entry name" value="PROTEIN TRANSLOCASE SUBUNIT SECE"/>
    <property type="match status" value="1"/>
</dbReference>
<dbReference type="InterPro" id="IPR038379">
    <property type="entry name" value="SecE_sf"/>
</dbReference>
<dbReference type="GO" id="GO:0008320">
    <property type="term" value="F:protein transmembrane transporter activity"/>
    <property type="evidence" value="ECO:0007669"/>
    <property type="project" value="UniProtKB-UniRule"/>
</dbReference>
<proteinExistence type="inferred from homology"/>
<dbReference type="Gene3D" id="1.20.5.1030">
    <property type="entry name" value="Preprotein translocase secy subunit"/>
    <property type="match status" value="1"/>
</dbReference>
<dbReference type="InterPro" id="IPR005807">
    <property type="entry name" value="SecE_bac"/>
</dbReference>
<dbReference type="InterPro" id="IPR001901">
    <property type="entry name" value="Translocase_SecE/Sec61-g"/>
</dbReference>
<evidence type="ECO:0000256" key="9">
    <source>
        <dbReference type="HAMAP-Rule" id="MF_00422"/>
    </source>
</evidence>
<keyword evidence="3 9" id="KW-1003">Cell membrane</keyword>
<dbReference type="PROSITE" id="PS01067">
    <property type="entry name" value="SECE_SEC61G"/>
    <property type="match status" value="1"/>
</dbReference>
<organism evidence="10 11">
    <name type="scientific">Candidatus Curtissbacteria bacterium RIFCSPHIGHO2_12_FULL_41_17</name>
    <dbReference type="NCBI Taxonomy" id="1797722"/>
    <lineage>
        <taxon>Bacteria</taxon>
        <taxon>Candidatus Curtissiibacteriota</taxon>
    </lineage>
</organism>
<evidence type="ECO:0000313" key="10">
    <source>
        <dbReference type="EMBL" id="OGE04710.1"/>
    </source>
</evidence>
<dbReference type="GO" id="GO:0005886">
    <property type="term" value="C:plasma membrane"/>
    <property type="evidence" value="ECO:0007669"/>
    <property type="project" value="UniProtKB-SubCell"/>
</dbReference>
<dbReference type="EMBL" id="MFBL01000027">
    <property type="protein sequence ID" value="OGE04710.1"/>
    <property type="molecule type" value="Genomic_DNA"/>
</dbReference>
<keyword evidence="8 9" id="KW-0472">Membrane</keyword>
<sequence length="61" mass="6910">MPFNPLTYLKESKSELGKVIWPTRVQTIKLTIMVIVVSIIVGSYITGLDAIFAKIAERFIR</sequence>
<comment type="subcellular location">
    <subcellularLocation>
        <location evidence="9">Cell membrane</location>
        <topology evidence="9">Single-pass membrane protein</topology>
    </subcellularLocation>
    <subcellularLocation>
        <location evidence="1">Membrane</location>
    </subcellularLocation>
</comment>
<reference evidence="10 11" key="1">
    <citation type="journal article" date="2016" name="Nat. Commun.">
        <title>Thousands of microbial genomes shed light on interconnected biogeochemical processes in an aquifer system.</title>
        <authorList>
            <person name="Anantharaman K."/>
            <person name="Brown C.T."/>
            <person name="Hug L.A."/>
            <person name="Sharon I."/>
            <person name="Castelle C.J."/>
            <person name="Probst A.J."/>
            <person name="Thomas B.C."/>
            <person name="Singh A."/>
            <person name="Wilkins M.J."/>
            <person name="Karaoz U."/>
            <person name="Brodie E.L."/>
            <person name="Williams K.H."/>
            <person name="Hubbard S.S."/>
            <person name="Banfield J.F."/>
        </authorList>
    </citation>
    <scope>NUCLEOTIDE SEQUENCE [LARGE SCALE GENOMIC DNA]</scope>
</reference>
<comment type="subunit">
    <text evidence="9">Component of the Sec protein translocase complex. Heterotrimer consisting of SecY, SecE and SecG subunits. The heterotrimers can form oligomers, although 1 heterotrimer is thought to be able to translocate proteins. Interacts with the ribosome. Interacts with SecDF, and other proteins may be involved. Interacts with SecA.</text>
</comment>
<evidence type="ECO:0000256" key="1">
    <source>
        <dbReference type="ARBA" id="ARBA00004370"/>
    </source>
</evidence>
<evidence type="ECO:0000313" key="11">
    <source>
        <dbReference type="Proteomes" id="UP000178369"/>
    </source>
</evidence>
<dbReference type="Pfam" id="PF00584">
    <property type="entry name" value="SecE"/>
    <property type="match status" value="1"/>
</dbReference>
<dbReference type="HAMAP" id="MF_00422">
    <property type="entry name" value="SecE"/>
    <property type="match status" value="1"/>
</dbReference>
<keyword evidence="5 9" id="KW-0653">Protein transport</keyword>
<dbReference type="GO" id="GO:0065002">
    <property type="term" value="P:intracellular protein transmembrane transport"/>
    <property type="evidence" value="ECO:0007669"/>
    <property type="project" value="UniProtKB-UniRule"/>
</dbReference>